<comment type="caution">
    <text evidence="6">Lacks conserved residue(s) required for the propagation of feature annotation.</text>
</comment>
<evidence type="ECO:0000256" key="5">
    <source>
        <dbReference type="ARBA" id="ARBA00023136"/>
    </source>
</evidence>
<organism evidence="7 8">
    <name type="scientific">Diploscapter pachys</name>
    <dbReference type="NCBI Taxonomy" id="2018661"/>
    <lineage>
        <taxon>Eukaryota</taxon>
        <taxon>Metazoa</taxon>
        <taxon>Ecdysozoa</taxon>
        <taxon>Nematoda</taxon>
        <taxon>Chromadorea</taxon>
        <taxon>Rhabditida</taxon>
        <taxon>Rhabditina</taxon>
        <taxon>Rhabditomorpha</taxon>
        <taxon>Rhabditoidea</taxon>
        <taxon>Rhabditidae</taxon>
        <taxon>Diploscapter</taxon>
    </lineage>
</organism>
<sequence>MISLRNVTIIAIVTTFTALTTAVFTVATLSRLHYIKSASVRVVEKRLLTITEILAMSLMGQFTIEMLYITNLIKFVPAEYLNIANLLLPFSADLSLLSPPWIMHFLLFKNSCRTSQDTSKSQTPPIFIKQTNF</sequence>
<evidence type="ECO:0000256" key="6">
    <source>
        <dbReference type="RuleBase" id="RU280813"/>
    </source>
</evidence>
<evidence type="ECO:0000256" key="2">
    <source>
        <dbReference type="ARBA" id="ARBA00005692"/>
    </source>
</evidence>
<comment type="caution">
    <text evidence="7">The sequence shown here is derived from an EMBL/GenBank/DDBJ whole genome shotgun (WGS) entry which is preliminary data.</text>
</comment>
<accession>A0A2A2KTN7</accession>
<name>A0A2A2KTN7_9BILA</name>
<evidence type="ECO:0000313" key="8">
    <source>
        <dbReference type="Proteomes" id="UP000218231"/>
    </source>
</evidence>
<evidence type="ECO:0000256" key="3">
    <source>
        <dbReference type="ARBA" id="ARBA00022692"/>
    </source>
</evidence>
<keyword evidence="8" id="KW-1185">Reference proteome</keyword>
<proteinExistence type="inferred from homology"/>
<comment type="subcellular location">
    <subcellularLocation>
        <location evidence="1">Membrane</location>
        <topology evidence="1">Multi-pass membrane protein</topology>
    </subcellularLocation>
</comment>
<dbReference type="AlphaFoldDB" id="A0A2A2KTN7"/>
<reference evidence="7 8" key="1">
    <citation type="journal article" date="2017" name="Curr. Biol.">
        <title>Genome architecture and evolution of a unichromosomal asexual nematode.</title>
        <authorList>
            <person name="Fradin H."/>
            <person name="Zegar C."/>
            <person name="Gutwein M."/>
            <person name="Lucas J."/>
            <person name="Kovtun M."/>
            <person name="Corcoran D."/>
            <person name="Baugh L.R."/>
            <person name="Kiontke K."/>
            <person name="Gunsalus K."/>
            <person name="Fitch D.H."/>
            <person name="Piano F."/>
        </authorList>
    </citation>
    <scope>NUCLEOTIDE SEQUENCE [LARGE SCALE GENOMIC DNA]</scope>
    <source>
        <strain evidence="7">PF1309</strain>
    </source>
</reference>
<dbReference type="GO" id="GO:0016020">
    <property type="term" value="C:membrane"/>
    <property type="evidence" value="ECO:0007669"/>
    <property type="project" value="UniProtKB-SubCell"/>
</dbReference>
<dbReference type="EMBL" id="LIAE01007738">
    <property type="protein sequence ID" value="PAV77259.1"/>
    <property type="molecule type" value="Genomic_DNA"/>
</dbReference>
<evidence type="ECO:0000256" key="1">
    <source>
        <dbReference type="ARBA" id="ARBA00004141"/>
    </source>
</evidence>
<dbReference type="GO" id="GO:0004888">
    <property type="term" value="F:transmembrane signaling receptor activity"/>
    <property type="evidence" value="ECO:0007669"/>
    <property type="project" value="InterPro"/>
</dbReference>
<evidence type="ECO:0000313" key="7">
    <source>
        <dbReference type="EMBL" id="PAV77259.1"/>
    </source>
</evidence>
<keyword evidence="3 6" id="KW-0812">Transmembrane</keyword>
<evidence type="ECO:0000256" key="4">
    <source>
        <dbReference type="ARBA" id="ARBA00022989"/>
    </source>
</evidence>
<dbReference type="Pfam" id="PF02118">
    <property type="entry name" value="Srg"/>
    <property type="match status" value="1"/>
</dbReference>
<feature type="transmembrane region" description="Helical" evidence="6">
    <location>
        <begin position="6"/>
        <end position="27"/>
    </location>
</feature>
<keyword evidence="5 6" id="KW-0472">Membrane</keyword>
<dbReference type="InterPro" id="IPR000609">
    <property type="entry name" value="7TM_GPCR_serpentine_rcpt_Srg"/>
</dbReference>
<dbReference type="Proteomes" id="UP000218231">
    <property type="component" value="Unassembled WGS sequence"/>
</dbReference>
<dbReference type="GO" id="GO:0007606">
    <property type="term" value="P:sensory perception of chemical stimulus"/>
    <property type="evidence" value="ECO:0007669"/>
    <property type="project" value="UniProtKB-UniRule"/>
</dbReference>
<keyword evidence="4 6" id="KW-1133">Transmembrane helix</keyword>
<comment type="similarity">
    <text evidence="2 6">Belongs to the nematode receptor-like protein srg family.</text>
</comment>
<protein>
    <recommendedName>
        <fullName evidence="6">Serpentine receptor class gamma</fullName>
    </recommendedName>
</protein>
<gene>
    <name evidence="7" type="ORF">WR25_22883</name>
</gene>